<comment type="catalytic activity">
    <reaction evidence="1">
        <text>ATP + protein L-histidine = ADP + protein N-phospho-L-histidine.</text>
        <dbReference type="EC" id="2.7.13.3"/>
    </reaction>
</comment>
<dbReference type="PANTHER" id="PTHR43065:SF50">
    <property type="entry name" value="HISTIDINE KINASE"/>
    <property type="match status" value="1"/>
</dbReference>
<evidence type="ECO:0000256" key="2">
    <source>
        <dbReference type="ARBA" id="ARBA00012438"/>
    </source>
</evidence>
<dbReference type="STRING" id="118168.MC7420_4256"/>
<dbReference type="HOGENOM" id="CLU_000445_114_39_3"/>
<dbReference type="PRINTS" id="PR00344">
    <property type="entry name" value="BCTRLSENSOR"/>
</dbReference>
<dbReference type="AlphaFoldDB" id="B4W407"/>
<dbReference type="InterPro" id="IPR004358">
    <property type="entry name" value="Sig_transdc_His_kin-like_C"/>
</dbReference>
<keyword evidence="3" id="KW-0597">Phosphoprotein</keyword>
<dbReference type="GO" id="GO:0000155">
    <property type="term" value="F:phosphorelay sensor kinase activity"/>
    <property type="evidence" value="ECO:0007669"/>
    <property type="project" value="InterPro"/>
</dbReference>
<evidence type="ECO:0000256" key="4">
    <source>
        <dbReference type="ARBA" id="ARBA00022777"/>
    </source>
</evidence>
<dbReference type="InterPro" id="IPR036890">
    <property type="entry name" value="HATPase_C_sf"/>
</dbReference>
<dbReference type="InterPro" id="IPR003594">
    <property type="entry name" value="HATPase_dom"/>
</dbReference>
<name>B4W407_9CYAN</name>
<evidence type="ECO:0000256" key="1">
    <source>
        <dbReference type="ARBA" id="ARBA00000085"/>
    </source>
</evidence>
<evidence type="ECO:0000259" key="8">
    <source>
        <dbReference type="PROSITE" id="PS50109"/>
    </source>
</evidence>
<evidence type="ECO:0000313" key="9">
    <source>
        <dbReference type="EMBL" id="EDX71069.1"/>
    </source>
</evidence>
<feature type="coiled-coil region" evidence="6">
    <location>
        <begin position="111"/>
        <end position="169"/>
    </location>
</feature>
<keyword evidence="6" id="KW-0175">Coiled coil</keyword>
<keyword evidence="4 9" id="KW-0418">Kinase</keyword>
<dbReference type="Proteomes" id="UP000003835">
    <property type="component" value="Unassembled WGS sequence"/>
</dbReference>
<dbReference type="Gene3D" id="3.30.565.10">
    <property type="entry name" value="Histidine kinase-like ATPase, C-terminal domain"/>
    <property type="match status" value="1"/>
</dbReference>
<proteinExistence type="predicted"/>
<evidence type="ECO:0000256" key="5">
    <source>
        <dbReference type="ARBA" id="ARBA00023012"/>
    </source>
</evidence>
<dbReference type="eggNOG" id="COG4191">
    <property type="taxonomic scope" value="Bacteria"/>
</dbReference>
<evidence type="ECO:0000256" key="6">
    <source>
        <dbReference type="SAM" id="Coils"/>
    </source>
</evidence>
<dbReference type="SMART" id="SM00387">
    <property type="entry name" value="HATPase_c"/>
    <property type="match status" value="1"/>
</dbReference>
<feature type="transmembrane region" description="Helical" evidence="7">
    <location>
        <begin position="50"/>
        <end position="71"/>
    </location>
</feature>
<dbReference type="PANTHER" id="PTHR43065">
    <property type="entry name" value="SENSOR HISTIDINE KINASE"/>
    <property type="match status" value="1"/>
</dbReference>
<keyword evidence="4 9" id="KW-0808">Transferase</keyword>
<evidence type="ECO:0000313" key="10">
    <source>
        <dbReference type="Proteomes" id="UP000003835"/>
    </source>
</evidence>
<dbReference type="CDD" id="cd00082">
    <property type="entry name" value="HisKA"/>
    <property type="match status" value="1"/>
</dbReference>
<dbReference type="Pfam" id="PF02518">
    <property type="entry name" value="HATPase_c"/>
    <property type="match status" value="1"/>
</dbReference>
<protein>
    <recommendedName>
        <fullName evidence="2">histidine kinase</fullName>
        <ecNumber evidence="2">2.7.13.3</ecNumber>
    </recommendedName>
</protein>
<keyword evidence="7" id="KW-0472">Membrane</keyword>
<organism evidence="9 10">
    <name type="scientific">Coleofasciculus chthonoplastes PCC 7420</name>
    <dbReference type="NCBI Taxonomy" id="118168"/>
    <lineage>
        <taxon>Bacteria</taxon>
        <taxon>Bacillati</taxon>
        <taxon>Cyanobacteriota</taxon>
        <taxon>Cyanophyceae</taxon>
        <taxon>Coleofasciculales</taxon>
        <taxon>Coleofasciculaceae</taxon>
        <taxon>Coleofasciculus</taxon>
    </lineage>
</organism>
<evidence type="ECO:0000256" key="7">
    <source>
        <dbReference type="SAM" id="Phobius"/>
    </source>
</evidence>
<dbReference type="EMBL" id="DS989876">
    <property type="protein sequence ID" value="EDX71069.1"/>
    <property type="molecule type" value="Genomic_DNA"/>
</dbReference>
<dbReference type="InterPro" id="IPR005467">
    <property type="entry name" value="His_kinase_dom"/>
</dbReference>
<dbReference type="InterPro" id="IPR003661">
    <property type="entry name" value="HisK_dim/P_dom"/>
</dbReference>
<feature type="transmembrane region" description="Helical" evidence="7">
    <location>
        <begin position="12"/>
        <end position="38"/>
    </location>
</feature>
<keyword evidence="5" id="KW-0902">Two-component regulatory system</keyword>
<accession>B4W407</accession>
<keyword evidence="7" id="KW-0812">Transmembrane</keyword>
<dbReference type="Pfam" id="PF25487">
    <property type="entry name" value="ETR1_N"/>
    <property type="match status" value="1"/>
</dbReference>
<dbReference type="PROSITE" id="PS50109">
    <property type="entry name" value="HIS_KIN"/>
    <property type="match status" value="1"/>
</dbReference>
<gene>
    <name evidence="9" type="ORF">MC7420_4256</name>
</gene>
<dbReference type="Gene3D" id="1.10.287.130">
    <property type="match status" value="1"/>
</dbReference>
<sequence>MPHGNCYLWKPGLVWLHLLSDAFIALAYASIPLTLIYFVYQRRNLPFSRIFLMFAAFIIACGTTHAMAIWTIWHPDYWLSGLVKAITALISVYTALELIPLMPKAFDVASAVELEAANKRLEAEIRERQQTEVALRRSQDEIQQKATLLEKALRDLQHAQAQLVHTEKMSSLGQLVAGLAHEINNPVNFIFGNLVHAKNYAQDLLKLISLYDKHYPQPVPEIQTTAEQMDLAFLRDDLPHLLESMEVGTKRIRQIVLSLRNFARMDQAEVKAVDLHEGLEGTLLILQNQLKAKPGYAEINIVKEYGDLPKVECYVGQLNQVFMNLLSNAIDALEESRTTDNGQNHPTIRIRTEAIAPNQVAIRIIDNGPGMTEKTQRQLFDPFFTTKPVGKGTGLGLSISYQIVVDKHQGQLNCRSAPGQGAEFAIAIPIQQHRQQQIPQPEVSLTA</sequence>
<dbReference type="EC" id="2.7.13.3" evidence="2"/>
<reference evidence="9 10" key="1">
    <citation type="submission" date="2008-07" db="EMBL/GenBank/DDBJ databases">
        <authorList>
            <person name="Tandeau de Marsac N."/>
            <person name="Ferriera S."/>
            <person name="Johnson J."/>
            <person name="Kravitz S."/>
            <person name="Beeson K."/>
            <person name="Sutton G."/>
            <person name="Rogers Y.-H."/>
            <person name="Friedman R."/>
            <person name="Frazier M."/>
            <person name="Venter J.C."/>
        </authorList>
    </citation>
    <scope>NUCLEOTIDE SEQUENCE [LARGE SCALE GENOMIC DNA]</scope>
    <source>
        <strain evidence="9 10">PCC 7420</strain>
    </source>
</reference>
<feature type="domain" description="Histidine kinase" evidence="8">
    <location>
        <begin position="178"/>
        <end position="432"/>
    </location>
</feature>
<dbReference type="InterPro" id="IPR058544">
    <property type="entry name" value="ETR1_N"/>
</dbReference>
<keyword evidence="7" id="KW-1133">Transmembrane helix</keyword>
<dbReference type="SUPFAM" id="SSF55874">
    <property type="entry name" value="ATPase domain of HSP90 chaperone/DNA topoisomerase II/histidine kinase"/>
    <property type="match status" value="1"/>
</dbReference>
<evidence type="ECO:0000256" key="3">
    <source>
        <dbReference type="ARBA" id="ARBA00022553"/>
    </source>
</evidence>
<keyword evidence="10" id="KW-1185">Reference proteome</keyword>